<evidence type="ECO:0000313" key="2">
    <source>
        <dbReference type="Proteomes" id="UP001060215"/>
    </source>
</evidence>
<reference evidence="1 2" key="1">
    <citation type="journal article" date="2022" name="Plant J.">
        <title>Chromosome-level genome of Camellia lanceoleosa provides a valuable resource for understanding genome evolution and self-incompatibility.</title>
        <authorList>
            <person name="Gong W."/>
            <person name="Xiao S."/>
            <person name="Wang L."/>
            <person name="Liao Z."/>
            <person name="Chang Y."/>
            <person name="Mo W."/>
            <person name="Hu G."/>
            <person name="Li W."/>
            <person name="Zhao G."/>
            <person name="Zhu H."/>
            <person name="Hu X."/>
            <person name="Ji K."/>
            <person name="Xiang X."/>
            <person name="Song Q."/>
            <person name="Yuan D."/>
            <person name="Jin S."/>
            <person name="Zhang L."/>
        </authorList>
    </citation>
    <scope>NUCLEOTIDE SEQUENCE [LARGE SCALE GENOMIC DNA]</scope>
    <source>
        <strain evidence="1">SQ_2022a</strain>
    </source>
</reference>
<comment type="caution">
    <text evidence="1">The sequence shown here is derived from an EMBL/GenBank/DDBJ whole genome shotgun (WGS) entry which is preliminary data.</text>
</comment>
<evidence type="ECO:0000313" key="1">
    <source>
        <dbReference type="EMBL" id="KAI8000896.1"/>
    </source>
</evidence>
<organism evidence="1 2">
    <name type="scientific">Camellia lanceoleosa</name>
    <dbReference type="NCBI Taxonomy" id="1840588"/>
    <lineage>
        <taxon>Eukaryota</taxon>
        <taxon>Viridiplantae</taxon>
        <taxon>Streptophyta</taxon>
        <taxon>Embryophyta</taxon>
        <taxon>Tracheophyta</taxon>
        <taxon>Spermatophyta</taxon>
        <taxon>Magnoliopsida</taxon>
        <taxon>eudicotyledons</taxon>
        <taxon>Gunneridae</taxon>
        <taxon>Pentapetalae</taxon>
        <taxon>asterids</taxon>
        <taxon>Ericales</taxon>
        <taxon>Theaceae</taxon>
        <taxon>Camellia</taxon>
    </lineage>
</organism>
<keyword evidence="2" id="KW-1185">Reference proteome</keyword>
<accession>A0ACC0GN69</accession>
<name>A0ACC0GN69_9ERIC</name>
<dbReference type="EMBL" id="CM045765">
    <property type="protein sequence ID" value="KAI8000896.1"/>
    <property type="molecule type" value="Genomic_DNA"/>
</dbReference>
<sequence>MQSSSMILLSPSFNSHSSGELADTVARVIEEFKAESKSEFDDVFSFTNEQEFNNVDQEQLGVEEEDEETKRYKEDEDEDEDEDDDYEFPCVGDDGQHQSTVEIVEVMTNDRRTR</sequence>
<gene>
    <name evidence="1" type="ORF">LOK49_LG09G00975</name>
</gene>
<dbReference type="Proteomes" id="UP001060215">
    <property type="component" value="Chromosome 8"/>
</dbReference>
<proteinExistence type="predicted"/>
<protein>
    <submittedName>
        <fullName evidence="1">Uncharacterized protein</fullName>
    </submittedName>
</protein>